<name>A0A6P4C6I5_ARADU</name>
<feature type="region of interest" description="Disordered" evidence="1">
    <location>
        <begin position="1"/>
        <end position="23"/>
    </location>
</feature>
<dbReference type="Gene3D" id="2.40.70.10">
    <property type="entry name" value="Acid Proteases"/>
    <property type="match status" value="1"/>
</dbReference>
<dbReference type="CDD" id="cd00303">
    <property type="entry name" value="retropepsin_like"/>
    <property type="match status" value="1"/>
</dbReference>
<proteinExistence type="predicted"/>
<dbReference type="KEGG" id="adu:107466682"/>
<dbReference type="Pfam" id="PF03732">
    <property type="entry name" value="Retrotrans_gag"/>
    <property type="match status" value="1"/>
</dbReference>
<reference evidence="4" key="2">
    <citation type="submission" date="2025-08" db="UniProtKB">
        <authorList>
            <consortium name="RefSeq"/>
        </authorList>
    </citation>
    <scope>IDENTIFICATION</scope>
    <source>
        <tissue evidence="4">Whole plant</tissue>
    </source>
</reference>
<protein>
    <submittedName>
        <fullName evidence="4">Uncharacterized protein LOC107466682</fullName>
    </submittedName>
</protein>
<feature type="compositionally biased region" description="Low complexity" evidence="1">
    <location>
        <begin position="436"/>
        <end position="445"/>
    </location>
</feature>
<dbReference type="AlphaFoldDB" id="A0A6P4C6I5"/>
<dbReference type="RefSeq" id="XP_015941172.1">
    <property type="nucleotide sequence ID" value="XM_016085686.1"/>
</dbReference>
<feature type="domain" description="Retrotransposon gag" evidence="2">
    <location>
        <begin position="142"/>
        <end position="234"/>
    </location>
</feature>
<feature type="compositionally biased region" description="Basic and acidic residues" evidence="1">
    <location>
        <begin position="462"/>
        <end position="478"/>
    </location>
</feature>
<dbReference type="InterPro" id="IPR021109">
    <property type="entry name" value="Peptidase_aspartic_dom_sf"/>
</dbReference>
<dbReference type="PANTHER" id="PTHR33067">
    <property type="entry name" value="RNA-DIRECTED DNA POLYMERASE-RELATED"/>
    <property type="match status" value="1"/>
</dbReference>
<dbReference type="Proteomes" id="UP000515211">
    <property type="component" value="Chromosome 9"/>
</dbReference>
<evidence type="ECO:0000259" key="2">
    <source>
        <dbReference type="Pfam" id="PF03732"/>
    </source>
</evidence>
<evidence type="ECO:0000313" key="4">
    <source>
        <dbReference type="RefSeq" id="XP_015941172.1"/>
    </source>
</evidence>
<reference evidence="3" key="1">
    <citation type="journal article" date="2016" name="Nat. Genet.">
        <title>The genome sequences of Arachis duranensis and Arachis ipaensis, the diploid ancestors of cultivated peanut.</title>
        <authorList>
            <person name="Bertioli D.J."/>
            <person name="Cannon S.B."/>
            <person name="Froenicke L."/>
            <person name="Huang G."/>
            <person name="Farmer A.D."/>
            <person name="Cannon E.K."/>
            <person name="Liu X."/>
            <person name="Gao D."/>
            <person name="Clevenger J."/>
            <person name="Dash S."/>
            <person name="Ren L."/>
            <person name="Moretzsohn M.C."/>
            <person name="Shirasawa K."/>
            <person name="Huang W."/>
            <person name="Vidigal B."/>
            <person name="Abernathy B."/>
            <person name="Chu Y."/>
            <person name="Niederhuth C.E."/>
            <person name="Umale P."/>
            <person name="Araujo A.C."/>
            <person name="Kozik A."/>
            <person name="Kim K.D."/>
            <person name="Burow M.D."/>
            <person name="Varshney R.K."/>
            <person name="Wang X."/>
            <person name="Zhang X."/>
            <person name="Barkley N."/>
            <person name="Guimaraes P.M."/>
            <person name="Isobe S."/>
            <person name="Guo B."/>
            <person name="Liao B."/>
            <person name="Stalker H.T."/>
            <person name="Schmitz R.J."/>
            <person name="Scheffler B.E."/>
            <person name="Leal-Bertioli S.C."/>
            <person name="Xun X."/>
            <person name="Jackson S.A."/>
            <person name="Michelmore R."/>
            <person name="Ozias-Akins P."/>
        </authorList>
    </citation>
    <scope>NUCLEOTIDE SEQUENCE [LARGE SCALE GENOMIC DNA]</scope>
    <source>
        <strain evidence="3">cv. V14167</strain>
    </source>
</reference>
<accession>A0A6P4C6I5</accession>
<feature type="region of interest" description="Disordered" evidence="1">
    <location>
        <begin position="425"/>
        <end position="478"/>
    </location>
</feature>
<dbReference type="InterPro" id="IPR005162">
    <property type="entry name" value="Retrotrans_gag_dom"/>
</dbReference>
<dbReference type="PANTHER" id="PTHR33067:SF15">
    <property type="entry name" value="RNA-DIRECTED DNA POLYMERASE"/>
    <property type="match status" value="1"/>
</dbReference>
<gene>
    <name evidence="4" type="primary">LOC107466682</name>
</gene>
<keyword evidence="3" id="KW-1185">Reference proteome</keyword>
<dbReference type="GeneID" id="107466682"/>
<evidence type="ECO:0000256" key="1">
    <source>
        <dbReference type="SAM" id="MobiDB-lite"/>
    </source>
</evidence>
<organism evidence="3 4">
    <name type="scientific">Arachis duranensis</name>
    <name type="common">Wild peanut</name>
    <dbReference type="NCBI Taxonomy" id="130453"/>
    <lineage>
        <taxon>Eukaryota</taxon>
        <taxon>Viridiplantae</taxon>
        <taxon>Streptophyta</taxon>
        <taxon>Embryophyta</taxon>
        <taxon>Tracheophyta</taxon>
        <taxon>Spermatophyta</taxon>
        <taxon>Magnoliopsida</taxon>
        <taxon>eudicotyledons</taxon>
        <taxon>Gunneridae</taxon>
        <taxon>Pentapetalae</taxon>
        <taxon>rosids</taxon>
        <taxon>fabids</taxon>
        <taxon>Fabales</taxon>
        <taxon>Fabaceae</taxon>
        <taxon>Papilionoideae</taxon>
        <taxon>50 kb inversion clade</taxon>
        <taxon>dalbergioids sensu lato</taxon>
        <taxon>Dalbergieae</taxon>
        <taxon>Pterocarpus clade</taxon>
        <taxon>Arachis</taxon>
    </lineage>
</organism>
<evidence type="ECO:0000313" key="3">
    <source>
        <dbReference type="Proteomes" id="UP000515211"/>
    </source>
</evidence>
<sequence>MPQAANQPNCLTYSSKETEPGQVQESILFRRNSKARRSRIHPRSSFHQTTIQCCYGKEGLRYQHHGHLKKAGAPDFTLQMLQVRYPDLNANFELKTALFNLLSKFHGLPAQDPFRHLRDFQGVCSTTRREGFDEVSIWVFAFPFSLEERAKEWFYTLPDDVVTNWVLLRREFLDKFFPLEVIDRLRKEISCIIQGDLETLYEYWEHFRKLLNSCPHHMINDLVLISYFCQGMKPQDKILLDASSNGSLTKYKMAEEAWQLIADLAESTQHARQRNNHPRAINEVSSNEHALTKTLGEMTTILKQIHLNQQQPPPQQQYQMVALQRACGVCACNSHYTMNVRNSKRTIPWQPPMLTSTIPIKAPINKGVIITKGGKTKVGKAIPIKGGEIVQIKEETTRQRELQTTLHSTLPALTSTLQELISRMAPPSTNNKSTFQPSSSSSLPSQPLPNPKGSINAISLKSDTKLQESSSKESKAKEAILDEDIVEVEDVDDEKEVQELVEEEVAQTRESGPKEEDALKEAMPIPFPALAKRTKKQVQLNPKMVDIFKKVEVTIPLFYAIRQVPKYAKFLKDLCLNKEKINELETIPLGSSISALMGAIPEKCGDPDPCLVSCTIDDVEFVDSMCDLGACMSIITLSIYNELDLPPLKRSAARFVLADKSIISVASIAENVLVSIKRLTLPIDFYILEMPSNDSGKPSSIILGRPFLKTSRFKLDAFSGTYSFEIDGRMCVLLEEDEKIGPEEVNTDVDFIQPPKFDVFDNEEGLEEVDEGWLQNVEVDFTQPPKFDLIDGEEVVDNQAMKVLMQECRRTNSPQEQFE</sequence>